<name>A0A0D8BM79_9ACTN</name>
<dbReference type="EMBL" id="JYFN01000002">
    <property type="protein sequence ID" value="KJE25221.1"/>
    <property type="molecule type" value="Genomic_DNA"/>
</dbReference>
<gene>
    <name evidence="1" type="ORF">FF36_00354</name>
</gene>
<organism evidence="1 2">
    <name type="scientific">Frankia torreyi</name>
    <dbReference type="NCBI Taxonomy" id="1856"/>
    <lineage>
        <taxon>Bacteria</taxon>
        <taxon>Bacillati</taxon>
        <taxon>Actinomycetota</taxon>
        <taxon>Actinomycetes</taxon>
        <taxon>Frankiales</taxon>
        <taxon>Frankiaceae</taxon>
        <taxon>Frankia</taxon>
    </lineage>
</organism>
<evidence type="ECO:0000313" key="2">
    <source>
        <dbReference type="Proteomes" id="UP000032545"/>
    </source>
</evidence>
<sequence length="55" mass="5734" precursor="true">MNGREVRQFVWQVVPAAVLAILVATDTTVSLLTMPSAPAASMTVPPSCCSVSEEA</sequence>
<proteinExistence type="predicted"/>
<dbReference type="AlphaFoldDB" id="A0A0D8BM79"/>
<evidence type="ECO:0000313" key="1">
    <source>
        <dbReference type="EMBL" id="KJE25221.1"/>
    </source>
</evidence>
<reference evidence="2" key="1">
    <citation type="submission" date="2015-02" db="EMBL/GenBank/DDBJ databases">
        <title>Draft Genome of Frankia sp. CpI1-S.</title>
        <authorList>
            <person name="Oshone R.T."/>
            <person name="Ngom M."/>
            <person name="Ghodhbane-Gtari F."/>
            <person name="Gtari M."/>
            <person name="Morris K."/>
            <person name="Thomas K."/>
            <person name="Sen A."/>
            <person name="Tisa L.S."/>
        </authorList>
    </citation>
    <scope>NUCLEOTIDE SEQUENCE [LARGE SCALE GENOMIC DNA]</scope>
    <source>
        <strain evidence="2">CpI1-S</strain>
    </source>
</reference>
<dbReference type="PATRIC" id="fig|1502723.3.peg.396"/>
<keyword evidence="2" id="KW-1185">Reference proteome</keyword>
<accession>A0A0D8BM79</accession>
<reference evidence="1 2" key="2">
    <citation type="journal article" date="2016" name="Genome Announc.">
        <title>Permanent Draft Genome Sequences for Two Variants of Frankia sp. Strain CpI1, the First Frankia Strain Isolated from Root Nodules of Comptonia peregrina.</title>
        <authorList>
            <person name="Oshone R."/>
            <person name="Hurst S.G.IV."/>
            <person name="Abebe-Akele F."/>
            <person name="Simpson S."/>
            <person name="Morris K."/>
            <person name="Thomas W.K."/>
            <person name="Tisa L.S."/>
        </authorList>
    </citation>
    <scope>NUCLEOTIDE SEQUENCE [LARGE SCALE GENOMIC DNA]</scope>
    <source>
        <strain evidence="2">CpI1-S</strain>
    </source>
</reference>
<comment type="caution">
    <text evidence="1">The sequence shown here is derived from an EMBL/GenBank/DDBJ whole genome shotgun (WGS) entry which is preliminary data.</text>
</comment>
<protein>
    <submittedName>
        <fullName evidence="1">Uncharacterized protein</fullName>
    </submittedName>
</protein>
<dbReference type="Proteomes" id="UP000032545">
    <property type="component" value="Unassembled WGS sequence"/>
</dbReference>